<dbReference type="SUPFAM" id="SSF53098">
    <property type="entry name" value="Ribonuclease H-like"/>
    <property type="match status" value="1"/>
</dbReference>
<evidence type="ECO:0000313" key="2">
    <source>
        <dbReference type="EMBL" id="KAA3487335.1"/>
    </source>
</evidence>
<comment type="caution">
    <text evidence="2">The sequence shown here is derived from an EMBL/GenBank/DDBJ whole genome shotgun (WGS) entry which is preliminary data.</text>
</comment>
<evidence type="ECO:0000313" key="3">
    <source>
        <dbReference type="Proteomes" id="UP000325315"/>
    </source>
</evidence>
<dbReference type="AlphaFoldDB" id="A0A5B6X2X1"/>
<dbReference type="InterPro" id="IPR036397">
    <property type="entry name" value="RNaseH_sf"/>
</dbReference>
<feature type="domain" description="Integrase catalytic" evidence="1">
    <location>
        <begin position="1"/>
        <end position="139"/>
    </location>
</feature>
<dbReference type="PANTHER" id="PTHR45835:SF99">
    <property type="entry name" value="CHROMO DOMAIN-CONTAINING PROTEIN-RELATED"/>
    <property type="match status" value="1"/>
</dbReference>
<dbReference type="GO" id="GO:0015074">
    <property type="term" value="P:DNA integration"/>
    <property type="evidence" value="ECO:0007669"/>
    <property type="project" value="InterPro"/>
</dbReference>
<dbReference type="PANTHER" id="PTHR45835">
    <property type="entry name" value="YALI0A06105P"/>
    <property type="match status" value="1"/>
</dbReference>
<gene>
    <name evidence="2" type="ORF">EPI10_031165</name>
</gene>
<protein>
    <submittedName>
        <fullName evidence="2">DNA/RNA polymerases superfamily protein</fullName>
    </submittedName>
</protein>
<sequence length="307" mass="36138">MDFVSGLPLTLTKKNSVWSAHFIPVHTDYLLQKLAKLYVYEIVRLHRVPVSIISDRDPRFTSQFWGKLHEALGTRLDFSTAFHPQTDGQSERVIQILEDMLRDFRGSWEDYLPLAEFAYNNSYQSSIQMAPYEALYGRRCHTPLCWNELGDRHVLALELVSDTEDKVRLIRDRLKEASDRQKLYTDLKRRRVFCGGFRVSQCLPMEEDTEISTQGFIGPYRILRPVGPVAYQLKLPPELEWIHDVFHVSMLRRYRSDPTHIVPVKEIEVRLDLSFEEELVQILDRDVKVRRRKMIPLVKVLWRNHGS</sequence>
<dbReference type="Proteomes" id="UP000325315">
    <property type="component" value="Unassembled WGS sequence"/>
</dbReference>
<dbReference type="OrthoDB" id="1909122at2759"/>
<dbReference type="GO" id="GO:0003676">
    <property type="term" value="F:nucleic acid binding"/>
    <property type="evidence" value="ECO:0007669"/>
    <property type="project" value="InterPro"/>
</dbReference>
<dbReference type="Pfam" id="PF24626">
    <property type="entry name" value="SH3_Tf2-1"/>
    <property type="match status" value="1"/>
</dbReference>
<organism evidence="2 3">
    <name type="scientific">Gossypium australe</name>
    <dbReference type="NCBI Taxonomy" id="47621"/>
    <lineage>
        <taxon>Eukaryota</taxon>
        <taxon>Viridiplantae</taxon>
        <taxon>Streptophyta</taxon>
        <taxon>Embryophyta</taxon>
        <taxon>Tracheophyta</taxon>
        <taxon>Spermatophyta</taxon>
        <taxon>Magnoliopsida</taxon>
        <taxon>eudicotyledons</taxon>
        <taxon>Gunneridae</taxon>
        <taxon>Pentapetalae</taxon>
        <taxon>rosids</taxon>
        <taxon>malvids</taxon>
        <taxon>Malvales</taxon>
        <taxon>Malvaceae</taxon>
        <taxon>Malvoideae</taxon>
        <taxon>Gossypium</taxon>
    </lineage>
</organism>
<name>A0A5B6X2X1_9ROSI</name>
<reference evidence="3" key="1">
    <citation type="journal article" date="2019" name="Plant Biotechnol. J.">
        <title>Genome sequencing of the Australian wild diploid species Gossypium australe highlights disease resistance and delayed gland morphogenesis.</title>
        <authorList>
            <person name="Cai Y."/>
            <person name="Cai X."/>
            <person name="Wang Q."/>
            <person name="Wang P."/>
            <person name="Zhang Y."/>
            <person name="Cai C."/>
            <person name="Xu Y."/>
            <person name="Wang K."/>
            <person name="Zhou Z."/>
            <person name="Wang C."/>
            <person name="Geng S."/>
            <person name="Li B."/>
            <person name="Dong Q."/>
            <person name="Hou Y."/>
            <person name="Wang H."/>
            <person name="Ai P."/>
            <person name="Liu Z."/>
            <person name="Yi F."/>
            <person name="Sun M."/>
            <person name="An G."/>
            <person name="Cheng J."/>
            <person name="Zhang Y."/>
            <person name="Shi Q."/>
            <person name="Xie Y."/>
            <person name="Shi X."/>
            <person name="Chang Y."/>
            <person name="Huang F."/>
            <person name="Chen Y."/>
            <person name="Hong S."/>
            <person name="Mi L."/>
            <person name="Sun Q."/>
            <person name="Zhang L."/>
            <person name="Zhou B."/>
            <person name="Peng R."/>
            <person name="Zhang X."/>
            <person name="Liu F."/>
        </authorList>
    </citation>
    <scope>NUCLEOTIDE SEQUENCE [LARGE SCALE GENOMIC DNA]</scope>
    <source>
        <strain evidence="3">cv. PA1801</strain>
    </source>
</reference>
<dbReference type="PROSITE" id="PS50994">
    <property type="entry name" value="INTEGRASE"/>
    <property type="match status" value="1"/>
</dbReference>
<proteinExistence type="predicted"/>
<dbReference type="EMBL" id="SMMG02000001">
    <property type="protein sequence ID" value="KAA3487335.1"/>
    <property type="molecule type" value="Genomic_DNA"/>
</dbReference>
<dbReference type="Gene3D" id="3.30.420.10">
    <property type="entry name" value="Ribonuclease H-like superfamily/Ribonuclease H"/>
    <property type="match status" value="1"/>
</dbReference>
<dbReference type="InterPro" id="IPR001584">
    <property type="entry name" value="Integrase_cat-core"/>
</dbReference>
<keyword evidence="3" id="KW-1185">Reference proteome</keyword>
<evidence type="ECO:0000259" key="1">
    <source>
        <dbReference type="PROSITE" id="PS50994"/>
    </source>
</evidence>
<dbReference type="InterPro" id="IPR012337">
    <property type="entry name" value="RNaseH-like_sf"/>
</dbReference>
<dbReference type="InterPro" id="IPR056924">
    <property type="entry name" value="SH3_Tf2-1"/>
</dbReference>
<accession>A0A5B6X2X1</accession>